<dbReference type="Proteomes" id="UP000325434">
    <property type="component" value="Unassembled WGS sequence"/>
</dbReference>
<dbReference type="AlphaFoldDB" id="A0A5N6GFZ3"/>
<keyword evidence="1" id="KW-1133">Transmembrane helix</keyword>
<keyword evidence="1" id="KW-0812">Transmembrane</keyword>
<dbReference type="EMBL" id="ML734696">
    <property type="protein sequence ID" value="KAB8241276.1"/>
    <property type="molecule type" value="Genomic_DNA"/>
</dbReference>
<reference evidence="2" key="1">
    <citation type="submission" date="2019-04" db="EMBL/GenBank/DDBJ databases">
        <title>Friends and foes A comparative genomics study of 23 Aspergillus species from section Flavi.</title>
        <authorList>
            <consortium name="DOE Joint Genome Institute"/>
            <person name="Kjaerbolling I."/>
            <person name="Vesth T."/>
            <person name="Frisvad J.C."/>
            <person name="Nybo J.L."/>
            <person name="Theobald S."/>
            <person name="Kildgaard S."/>
            <person name="Isbrandt T."/>
            <person name="Kuo A."/>
            <person name="Sato A."/>
            <person name="Lyhne E.K."/>
            <person name="Kogle M.E."/>
            <person name="Wiebenga A."/>
            <person name="Kun R.S."/>
            <person name="Lubbers R.J."/>
            <person name="Makela M.R."/>
            <person name="Barry K."/>
            <person name="Chovatia M."/>
            <person name="Clum A."/>
            <person name="Daum C."/>
            <person name="Haridas S."/>
            <person name="He G."/>
            <person name="LaButti K."/>
            <person name="Lipzen A."/>
            <person name="Mondo S."/>
            <person name="Riley R."/>
            <person name="Salamov A."/>
            <person name="Simmons B.A."/>
            <person name="Magnuson J.K."/>
            <person name="Henrissat B."/>
            <person name="Mortensen U.H."/>
            <person name="Larsen T.O."/>
            <person name="Devries R.P."/>
            <person name="Grigoriev I.V."/>
            <person name="Machida M."/>
            <person name="Baker S.E."/>
            <person name="Andersen M.R."/>
        </authorList>
    </citation>
    <scope>NUCLEOTIDE SEQUENCE [LARGE SCALE GENOMIC DNA]</scope>
    <source>
        <strain evidence="2">CBS 121.62</strain>
    </source>
</reference>
<feature type="transmembrane region" description="Helical" evidence="1">
    <location>
        <begin position="19"/>
        <end position="39"/>
    </location>
</feature>
<proteinExistence type="predicted"/>
<protein>
    <submittedName>
        <fullName evidence="2">Uncharacterized protein</fullName>
    </submittedName>
</protein>
<sequence length="62" mass="6789">MQGQAKLVCISSRLLGPNMIGHCAVLACWLMSGSVCLHMHVEDYARHGRVCSVVFRMIDGLS</sequence>
<dbReference type="PROSITE" id="PS51257">
    <property type="entry name" value="PROKAR_LIPOPROTEIN"/>
    <property type="match status" value="1"/>
</dbReference>
<keyword evidence="1" id="KW-0472">Membrane</keyword>
<organism evidence="2">
    <name type="scientific">Aspergillus flavus</name>
    <dbReference type="NCBI Taxonomy" id="5059"/>
    <lineage>
        <taxon>Eukaryota</taxon>
        <taxon>Fungi</taxon>
        <taxon>Dikarya</taxon>
        <taxon>Ascomycota</taxon>
        <taxon>Pezizomycotina</taxon>
        <taxon>Eurotiomycetes</taxon>
        <taxon>Eurotiomycetidae</taxon>
        <taxon>Eurotiales</taxon>
        <taxon>Aspergillaceae</taxon>
        <taxon>Aspergillus</taxon>
        <taxon>Aspergillus subgen. Circumdati</taxon>
    </lineage>
</organism>
<name>A0A5N6GFZ3_ASPFL</name>
<evidence type="ECO:0000313" key="2">
    <source>
        <dbReference type="EMBL" id="KAB8241276.1"/>
    </source>
</evidence>
<evidence type="ECO:0000256" key="1">
    <source>
        <dbReference type="SAM" id="Phobius"/>
    </source>
</evidence>
<accession>A0A5N6GFZ3</accession>
<gene>
    <name evidence="2" type="ORF">BDV35DRAFT_370180</name>
</gene>